<organism evidence="1 2">
    <name type="scientific">Ohtaekwangia kribbensis</name>
    <dbReference type="NCBI Taxonomy" id="688913"/>
    <lineage>
        <taxon>Bacteria</taxon>
        <taxon>Pseudomonadati</taxon>
        <taxon>Bacteroidota</taxon>
        <taxon>Cytophagia</taxon>
        <taxon>Cytophagales</taxon>
        <taxon>Fulvivirgaceae</taxon>
        <taxon>Ohtaekwangia</taxon>
    </lineage>
</organism>
<name>A0ABW3JZ81_9BACT</name>
<keyword evidence="2" id="KW-1185">Reference proteome</keyword>
<proteinExistence type="predicted"/>
<sequence length="59" mass="6741">MDHSEFHNPALQYGYSQAAIVLPADIFTQMSVESMVGEVNNFKTRYFDNIQDATAWVLQ</sequence>
<gene>
    <name evidence="1" type="ORF">ACFQ21_08000</name>
</gene>
<evidence type="ECO:0008006" key="3">
    <source>
        <dbReference type="Google" id="ProtNLM"/>
    </source>
</evidence>
<dbReference type="Proteomes" id="UP001597112">
    <property type="component" value="Unassembled WGS sequence"/>
</dbReference>
<comment type="caution">
    <text evidence="1">The sequence shown here is derived from an EMBL/GenBank/DDBJ whole genome shotgun (WGS) entry which is preliminary data.</text>
</comment>
<accession>A0ABW3JZ81</accession>
<evidence type="ECO:0000313" key="1">
    <source>
        <dbReference type="EMBL" id="MFD0999244.1"/>
    </source>
</evidence>
<dbReference type="EMBL" id="JBHTKA010000001">
    <property type="protein sequence ID" value="MFD0999244.1"/>
    <property type="molecule type" value="Genomic_DNA"/>
</dbReference>
<protein>
    <recommendedName>
        <fullName evidence="3">STAS/SEC14 domain-containing protein</fullName>
    </recommendedName>
</protein>
<reference evidence="2" key="1">
    <citation type="journal article" date="2019" name="Int. J. Syst. Evol. Microbiol.">
        <title>The Global Catalogue of Microorganisms (GCM) 10K type strain sequencing project: providing services to taxonomists for standard genome sequencing and annotation.</title>
        <authorList>
            <consortium name="The Broad Institute Genomics Platform"/>
            <consortium name="The Broad Institute Genome Sequencing Center for Infectious Disease"/>
            <person name="Wu L."/>
            <person name="Ma J."/>
        </authorList>
    </citation>
    <scope>NUCLEOTIDE SEQUENCE [LARGE SCALE GENOMIC DNA]</scope>
    <source>
        <strain evidence="2">CCUG 58938</strain>
    </source>
</reference>
<evidence type="ECO:0000313" key="2">
    <source>
        <dbReference type="Proteomes" id="UP001597112"/>
    </source>
</evidence>
<dbReference type="RefSeq" id="WP_377577340.1">
    <property type="nucleotide sequence ID" value="NZ_JBHTKA010000001.1"/>
</dbReference>